<dbReference type="SUPFAM" id="SSF48008">
    <property type="entry name" value="GntR ligand-binding domain-like"/>
    <property type="match status" value="1"/>
</dbReference>
<dbReference type="InterPro" id="IPR011711">
    <property type="entry name" value="GntR_C"/>
</dbReference>
<dbReference type="Gene3D" id="1.10.10.10">
    <property type="entry name" value="Winged helix-like DNA-binding domain superfamily/Winged helix DNA-binding domain"/>
    <property type="match status" value="1"/>
</dbReference>
<dbReference type="Gene3D" id="1.20.120.530">
    <property type="entry name" value="GntR ligand-binding domain-like"/>
    <property type="match status" value="1"/>
</dbReference>
<dbReference type="InterPro" id="IPR036390">
    <property type="entry name" value="WH_DNA-bd_sf"/>
</dbReference>
<dbReference type="Proteomes" id="UP001629214">
    <property type="component" value="Unassembled WGS sequence"/>
</dbReference>
<dbReference type="PANTHER" id="PTHR43537:SF45">
    <property type="entry name" value="GNTR FAMILY REGULATORY PROTEIN"/>
    <property type="match status" value="1"/>
</dbReference>
<evidence type="ECO:0000256" key="1">
    <source>
        <dbReference type="ARBA" id="ARBA00023015"/>
    </source>
</evidence>
<dbReference type="InterPro" id="IPR008920">
    <property type="entry name" value="TF_FadR/GntR_C"/>
</dbReference>
<dbReference type="Pfam" id="PF07729">
    <property type="entry name" value="FCD"/>
    <property type="match status" value="1"/>
</dbReference>
<dbReference type="EMBL" id="JAQQFR010000020">
    <property type="protein sequence ID" value="MFL9881178.1"/>
    <property type="molecule type" value="Genomic_DNA"/>
</dbReference>
<keyword evidence="1" id="KW-0805">Transcription regulation</keyword>
<evidence type="ECO:0000313" key="5">
    <source>
        <dbReference type="EMBL" id="MFL9881178.1"/>
    </source>
</evidence>
<dbReference type="SMART" id="SM00895">
    <property type="entry name" value="FCD"/>
    <property type="match status" value="1"/>
</dbReference>
<gene>
    <name evidence="5" type="ORF">PQR63_22460</name>
</gene>
<dbReference type="InterPro" id="IPR036388">
    <property type="entry name" value="WH-like_DNA-bd_sf"/>
</dbReference>
<feature type="domain" description="HTH gntR-type" evidence="4">
    <location>
        <begin position="15"/>
        <end position="82"/>
    </location>
</feature>
<evidence type="ECO:0000259" key="4">
    <source>
        <dbReference type="PROSITE" id="PS50949"/>
    </source>
</evidence>
<evidence type="ECO:0000313" key="6">
    <source>
        <dbReference type="Proteomes" id="UP001629214"/>
    </source>
</evidence>
<evidence type="ECO:0000256" key="3">
    <source>
        <dbReference type="ARBA" id="ARBA00023163"/>
    </source>
</evidence>
<dbReference type="PANTHER" id="PTHR43537">
    <property type="entry name" value="TRANSCRIPTIONAL REGULATOR, GNTR FAMILY"/>
    <property type="match status" value="1"/>
</dbReference>
<dbReference type="Pfam" id="PF00392">
    <property type="entry name" value="GntR"/>
    <property type="match status" value="1"/>
</dbReference>
<dbReference type="SMART" id="SM00345">
    <property type="entry name" value="HTH_GNTR"/>
    <property type="match status" value="1"/>
</dbReference>
<dbReference type="SUPFAM" id="SSF46785">
    <property type="entry name" value="Winged helix' DNA-binding domain"/>
    <property type="match status" value="1"/>
</dbReference>
<comment type="caution">
    <text evidence="5">The sequence shown here is derived from an EMBL/GenBank/DDBJ whole genome shotgun (WGS) entry which is preliminary data.</text>
</comment>
<reference evidence="5 6" key="1">
    <citation type="journal article" date="2024" name="Chem. Sci.">
        <title>Discovery of megapolipeptins by genome mining of a Burkholderiales bacteria collection.</title>
        <authorList>
            <person name="Paulo B.S."/>
            <person name="Recchia M.J.J."/>
            <person name="Lee S."/>
            <person name="Fergusson C.H."/>
            <person name="Romanowski S.B."/>
            <person name="Hernandez A."/>
            <person name="Krull N."/>
            <person name="Liu D.Y."/>
            <person name="Cavanagh H."/>
            <person name="Bos A."/>
            <person name="Gray C.A."/>
            <person name="Murphy B.T."/>
            <person name="Linington R.G."/>
            <person name="Eustaquio A.S."/>
        </authorList>
    </citation>
    <scope>NUCLEOTIDE SEQUENCE [LARGE SCALE GENOMIC DNA]</scope>
    <source>
        <strain evidence="5 6">RL21-008-BIB-B</strain>
    </source>
</reference>
<accession>A0ABW8ZFN4</accession>
<sequence>MTTKNPPTSSRIVKVSLAEQAYEELKKQIFDQRLLPGARLNIDALSRECGISSSPLREALIRLESEELVVSSTNTGFSIAPRPDQAKIDKIMEFRLLMEAHCARAGALAASEETIAVMEKAHDTMAAMMKKGVGYKQYRSYIDLEQVFHQAIVDSADNPAISSAYRALHTILLVARLSVVPNSDNVSTNDVADEHQEILDAFKAHDPDRAEAAVRGHLHSARGRIQGDQQKS</sequence>
<proteinExistence type="predicted"/>
<evidence type="ECO:0000256" key="2">
    <source>
        <dbReference type="ARBA" id="ARBA00023125"/>
    </source>
</evidence>
<protein>
    <submittedName>
        <fullName evidence="5">GntR family transcriptional regulator</fullName>
    </submittedName>
</protein>
<dbReference type="PROSITE" id="PS50949">
    <property type="entry name" value="HTH_GNTR"/>
    <property type="match status" value="1"/>
</dbReference>
<name>A0ABW8ZFN4_9BURK</name>
<dbReference type="InterPro" id="IPR000524">
    <property type="entry name" value="Tscrpt_reg_HTH_GntR"/>
</dbReference>
<organism evidence="5 6">
    <name type="scientific">Herbaspirillum rhizosphaerae</name>
    <dbReference type="NCBI Taxonomy" id="346179"/>
    <lineage>
        <taxon>Bacteria</taxon>
        <taxon>Pseudomonadati</taxon>
        <taxon>Pseudomonadota</taxon>
        <taxon>Betaproteobacteria</taxon>
        <taxon>Burkholderiales</taxon>
        <taxon>Oxalobacteraceae</taxon>
        <taxon>Herbaspirillum</taxon>
    </lineage>
</organism>
<keyword evidence="2" id="KW-0238">DNA-binding</keyword>
<keyword evidence="3" id="KW-0804">Transcription</keyword>
<dbReference type="RefSeq" id="WP_408170374.1">
    <property type="nucleotide sequence ID" value="NZ_JAQQFR010000020.1"/>
</dbReference>
<keyword evidence="6" id="KW-1185">Reference proteome</keyword>